<evidence type="ECO:0000256" key="1">
    <source>
        <dbReference type="ARBA" id="ARBA00009369"/>
    </source>
</evidence>
<proteinExistence type="inferred from homology"/>
<evidence type="ECO:0000256" key="7">
    <source>
        <dbReference type="SAM" id="Phobius"/>
    </source>
</evidence>
<dbReference type="EMBL" id="DRVY01000015">
    <property type="protein sequence ID" value="HHR91965.1"/>
    <property type="molecule type" value="Genomic_DNA"/>
</dbReference>
<keyword evidence="6" id="KW-0175">Coiled coil</keyword>
<feature type="coiled-coil region" evidence="6">
    <location>
        <begin position="67"/>
        <end position="104"/>
    </location>
</feature>
<dbReference type="PANTHER" id="PTHR34138:SF1">
    <property type="entry name" value="CELL SHAPE-DETERMINING PROTEIN MREC"/>
    <property type="match status" value="1"/>
</dbReference>
<accession>A0A7C5UTZ2</accession>
<dbReference type="AlphaFoldDB" id="A0A7C5UTZ2"/>
<dbReference type="PIRSF" id="PIRSF038471">
    <property type="entry name" value="MreC"/>
    <property type="match status" value="1"/>
</dbReference>
<evidence type="ECO:0000256" key="4">
    <source>
        <dbReference type="ARBA" id="ARBA00032089"/>
    </source>
</evidence>
<comment type="function">
    <text evidence="5">Involved in formation and maintenance of cell shape.</text>
</comment>
<keyword evidence="7" id="KW-0812">Transmembrane</keyword>
<evidence type="ECO:0000313" key="9">
    <source>
        <dbReference type="EMBL" id="HHR91965.1"/>
    </source>
</evidence>
<name>A0A7C5UTZ2_UNCC3</name>
<dbReference type="NCBIfam" id="TIGR00219">
    <property type="entry name" value="mreC"/>
    <property type="match status" value="1"/>
</dbReference>
<evidence type="ECO:0000256" key="2">
    <source>
        <dbReference type="ARBA" id="ARBA00013855"/>
    </source>
</evidence>
<sequence length="272" mass="30789">MTTDQLKGLIKNSFLWVVVAFLFVFIRYLDFSKPILDFFGKAMIPVQKRAENIDKQVSEWIYTFSHIEELKNENAELKDQIFELQSRLNELEGFRRENASLREQCGVEEKRDINYILAEVVSLDRDVKGIASLKVDKGKNDGVKSGAVVLYKKNILIGRITDVDKYSSHVEMVTSFPSRIGVLVKSVGGDARGIVTGQTGEFLVIENVDRNRTIKEGEEVITSGEDDIFPRGFLIGVVDHSEADPTSSFQTVYLKALFDPLNLKYVLIVKDE</sequence>
<keyword evidence="7" id="KW-1133">Transmembrane helix</keyword>
<comment type="similarity">
    <text evidence="1 5">Belongs to the MreC family.</text>
</comment>
<reference evidence="9" key="1">
    <citation type="journal article" date="2020" name="mSystems">
        <title>Genome- and Community-Level Interaction Insights into Carbon Utilization and Element Cycling Functions of Hydrothermarchaeota in Hydrothermal Sediment.</title>
        <authorList>
            <person name="Zhou Z."/>
            <person name="Liu Y."/>
            <person name="Xu W."/>
            <person name="Pan J."/>
            <person name="Luo Z.H."/>
            <person name="Li M."/>
        </authorList>
    </citation>
    <scope>NUCLEOTIDE SEQUENCE [LARGE SCALE GENOMIC DNA]</scope>
    <source>
        <strain evidence="9">SpSt-1042</strain>
    </source>
</reference>
<dbReference type="Gene3D" id="2.40.10.340">
    <property type="entry name" value="Rod shape-determining protein MreC, domain 1"/>
    <property type="match status" value="1"/>
</dbReference>
<organism evidence="9">
    <name type="scientific">candidate division CPR3 bacterium</name>
    <dbReference type="NCBI Taxonomy" id="2268181"/>
    <lineage>
        <taxon>Bacteria</taxon>
        <taxon>Bacteria division CPR3</taxon>
    </lineage>
</organism>
<dbReference type="InterPro" id="IPR042175">
    <property type="entry name" value="Cell/Rod_MreC_2"/>
</dbReference>
<keyword evidence="3 5" id="KW-0133">Cell shape</keyword>
<protein>
    <recommendedName>
        <fullName evidence="2 5">Cell shape-determining protein MreC</fullName>
    </recommendedName>
    <alternativeName>
        <fullName evidence="4 5">Cell shape protein MreC</fullName>
    </alternativeName>
</protein>
<feature type="transmembrane region" description="Helical" evidence="7">
    <location>
        <begin position="12"/>
        <end position="29"/>
    </location>
</feature>
<evidence type="ECO:0000259" key="8">
    <source>
        <dbReference type="Pfam" id="PF04085"/>
    </source>
</evidence>
<dbReference type="GO" id="GO:0005886">
    <property type="term" value="C:plasma membrane"/>
    <property type="evidence" value="ECO:0007669"/>
    <property type="project" value="TreeGrafter"/>
</dbReference>
<feature type="domain" description="Rod shape-determining protein MreC beta-barrel core" evidence="8">
    <location>
        <begin position="132"/>
        <end position="270"/>
    </location>
</feature>
<gene>
    <name evidence="9" type="primary">mreC</name>
    <name evidence="9" type="ORF">ENL96_00410</name>
</gene>
<keyword evidence="7" id="KW-0472">Membrane</keyword>
<comment type="caution">
    <text evidence="9">The sequence shown here is derived from an EMBL/GenBank/DDBJ whole genome shotgun (WGS) entry which is preliminary data.</text>
</comment>
<dbReference type="InterPro" id="IPR042177">
    <property type="entry name" value="Cell/Rod_1"/>
</dbReference>
<evidence type="ECO:0000256" key="5">
    <source>
        <dbReference type="PIRNR" id="PIRNR038471"/>
    </source>
</evidence>
<dbReference type="PANTHER" id="PTHR34138">
    <property type="entry name" value="CELL SHAPE-DETERMINING PROTEIN MREC"/>
    <property type="match status" value="1"/>
</dbReference>
<dbReference type="Gene3D" id="2.40.10.350">
    <property type="entry name" value="Rod shape-determining protein MreC, domain 2"/>
    <property type="match status" value="1"/>
</dbReference>
<evidence type="ECO:0000256" key="3">
    <source>
        <dbReference type="ARBA" id="ARBA00022960"/>
    </source>
</evidence>
<dbReference type="InterPro" id="IPR055342">
    <property type="entry name" value="MreC_beta-barrel_core"/>
</dbReference>
<evidence type="ECO:0000256" key="6">
    <source>
        <dbReference type="SAM" id="Coils"/>
    </source>
</evidence>
<dbReference type="InterPro" id="IPR007221">
    <property type="entry name" value="MreC"/>
</dbReference>
<dbReference type="Pfam" id="PF04085">
    <property type="entry name" value="MreC"/>
    <property type="match status" value="1"/>
</dbReference>
<dbReference type="GO" id="GO:0008360">
    <property type="term" value="P:regulation of cell shape"/>
    <property type="evidence" value="ECO:0007669"/>
    <property type="project" value="UniProtKB-KW"/>
</dbReference>